<organism evidence="2 3">
    <name type="scientific">Ophiocordyceps australis</name>
    <dbReference type="NCBI Taxonomy" id="1399860"/>
    <lineage>
        <taxon>Eukaryota</taxon>
        <taxon>Fungi</taxon>
        <taxon>Dikarya</taxon>
        <taxon>Ascomycota</taxon>
        <taxon>Pezizomycotina</taxon>
        <taxon>Sordariomycetes</taxon>
        <taxon>Hypocreomycetidae</taxon>
        <taxon>Hypocreales</taxon>
        <taxon>Ophiocordycipitaceae</taxon>
        <taxon>Ophiocordyceps</taxon>
    </lineage>
</organism>
<accession>A0A2C5Y9R4</accession>
<proteinExistence type="predicted"/>
<name>A0A2C5Y9R4_9HYPO</name>
<evidence type="ECO:0000313" key="3">
    <source>
        <dbReference type="Proteomes" id="UP000226192"/>
    </source>
</evidence>
<evidence type="ECO:0000256" key="1">
    <source>
        <dbReference type="SAM" id="MobiDB-lite"/>
    </source>
</evidence>
<reference evidence="2 3" key="1">
    <citation type="submission" date="2017-06" db="EMBL/GenBank/DDBJ databases">
        <title>Ant-infecting Ophiocordyceps genomes reveal a high diversity of potential behavioral manipulation genes and a possible major role for enterotoxins.</title>
        <authorList>
            <person name="De Bekker C."/>
            <person name="Evans H.C."/>
            <person name="Brachmann A."/>
            <person name="Hughes D.P."/>
        </authorList>
    </citation>
    <scope>NUCLEOTIDE SEQUENCE [LARGE SCALE GENOMIC DNA]</scope>
    <source>
        <strain evidence="2 3">Map64</strain>
    </source>
</reference>
<feature type="compositionally biased region" description="Basic and acidic residues" evidence="1">
    <location>
        <begin position="255"/>
        <end position="264"/>
    </location>
</feature>
<sequence length="284" mass="31235">MIVKIIRAALGHGSAAKSMLATAYAMSIDLYKTFVPIKRTTLAMALAIVQLTAHLGPDPGTVSSHLDRIHRFASGRCSRPASPSGTKSLLRHDAIVESMLDLLDLYVQHHKSTRLGPVFDLARFMDIKIRINNDLDASASLRHLFHCSRCDVADAEPLVALSVTAADPSPLALEPDAAPPAWPPDAAVRRTARAHDGTMRFVFDPAAAHVEHKAASDFFRQEYHEYEIEVDEALPLPQERDAGHVPGGRGGYRGGHRDRGDYRRGAPYGGYRGDRSHRARGRYY</sequence>
<comment type="caution">
    <text evidence="2">The sequence shown here is derived from an EMBL/GenBank/DDBJ whole genome shotgun (WGS) entry which is preliminary data.</text>
</comment>
<dbReference type="Proteomes" id="UP000226192">
    <property type="component" value="Unassembled WGS sequence"/>
</dbReference>
<keyword evidence="3" id="KW-1185">Reference proteome</keyword>
<feature type="region of interest" description="Disordered" evidence="1">
    <location>
        <begin position="235"/>
        <end position="284"/>
    </location>
</feature>
<dbReference type="OrthoDB" id="4951845at2759"/>
<evidence type="ECO:0000313" key="2">
    <source>
        <dbReference type="EMBL" id="PHH63621.1"/>
    </source>
</evidence>
<feature type="compositionally biased region" description="Basic residues" evidence="1">
    <location>
        <begin position="275"/>
        <end position="284"/>
    </location>
</feature>
<dbReference type="STRING" id="1399860.A0A2C5Y9R4"/>
<dbReference type="AlphaFoldDB" id="A0A2C5Y9R4"/>
<gene>
    <name evidence="2" type="ORF">CDD81_5602</name>
</gene>
<dbReference type="EMBL" id="NJET01000045">
    <property type="protein sequence ID" value="PHH63621.1"/>
    <property type="molecule type" value="Genomic_DNA"/>
</dbReference>
<protein>
    <submittedName>
        <fullName evidence="2">Uncharacterized protein</fullName>
    </submittedName>
</protein>